<protein>
    <submittedName>
        <fullName evidence="1">Uncharacterized protein</fullName>
    </submittedName>
</protein>
<comment type="caution">
    <text evidence="1">The sequence shown here is derived from an EMBL/GenBank/DDBJ whole genome shotgun (WGS) entry which is preliminary data.</text>
</comment>
<reference evidence="1" key="1">
    <citation type="journal article" date="2015" name="Nature">
        <title>Complex archaea that bridge the gap between prokaryotes and eukaryotes.</title>
        <authorList>
            <person name="Spang A."/>
            <person name="Saw J.H."/>
            <person name="Jorgensen S.L."/>
            <person name="Zaremba-Niedzwiedzka K."/>
            <person name="Martijn J."/>
            <person name="Lind A.E."/>
            <person name="van Eijk R."/>
            <person name="Schleper C."/>
            <person name="Guy L."/>
            <person name="Ettema T.J."/>
        </authorList>
    </citation>
    <scope>NUCLEOTIDE SEQUENCE</scope>
</reference>
<accession>A0A0F9M2N4</accession>
<gene>
    <name evidence="1" type="ORF">LCGC14_1436120</name>
</gene>
<organism evidence="1">
    <name type="scientific">marine sediment metagenome</name>
    <dbReference type="NCBI Taxonomy" id="412755"/>
    <lineage>
        <taxon>unclassified sequences</taxon>
        <taxon>metagenomes</taxon>
        <taxon>ecological metagenomes</taxon>
    </lineage>
</organism>
<sequence>MYPSDAVTIINLLKERVRRITWIEKSGTEEFLEIHRIARMCYEMADEDLHPDGFPTLSNLSKEDVGILYALDSHKVRWFVNTINAFRSGVRPAGPVGPVEADLVAKDFVDIMTG</sequence>
<dbReference type="EMBL" id="LAZR01009732">
    <property type="protein sequence ID" value="KKM70895.1"/>
    <property type="molecule type" value="Genomic_DNA"/>
</dbReference>
<proteinExistence type="predicted"/>
<name>A0A0F9M2N4_9ZZZZ</name>
<evidence type="ECO:0000313" key="1">
    <source>
        <dbReference type="EMBL" id="KKM70895.1"/>
    </source>
</evidence>
<dbReference type="AlphaFoldDB" id="A0A0F9M2N4"/>